<accession>A0A081IA00</accession>
<evidence type="ECO:0000256" key="1">
    <source>
        <dbReference type="ARBA" id="ARBA00006227"/>
    </source>
</evidence>
<dbReference type="PROSITE" id="PS00783">
    <property type="entry name" value="RIBOSOMAL_L13"/>
    <property type="match status" value="1"/>
</dbReference>
<dbReference type="CDD" id="cd00392">
    <property type="entry name" value="Ribosomal_L13"/>
    <property type="match status" value="1"/>
</dbReference>
<dbReference type="GO" id="GO:0017148">
    <property type="term" value="P:negative regulation of translation"/>
    <property type="evidence" value="ECO:0007669"/>
    <property type="project" value="TreeGrafter"/>
</dbReference>
<dbReference type="Proteomes" id="UP000030681">
    <property type="component" value="Unassembled WGS sequence"/>
</dbReference>
<dbReference type="InterPro" id="IPR023563">
    <property type="entry name" value="Ribosomal_uL13_CS"/>
</dbReference>
<evidence type="ECO:0000313" key="5">
    <source>
        <dbReference type="EMBL" id="KEG00508.1"/>
    </source>
</evidence>
<dbReference type="Pfam" id="PF00572">
    <property type="entry name" value="Ribosomal_L13"/>
    <property type="match status" value="1"/>
</dbReference>
<keyword evidence="2 4" id="KW-0689">Ribosomal protein</keyword>
<dbReference type="HAMAP" id="MF_01366">
    <property type="entry name" value="Ribosomal_uL13"/>
    <property type="match status" value="1"/>
</dbReference>
<dbReference type="GO" id="GO:0003735">
    <property type="term" value="F:structural constituent of ribosome"/>
    <property type="evidence" value="ECO:0007669"/>
    <property type="project" value="InterPro"/>
</dbReference>
<keyword evidence="3 4" id="KW-0687">Ribonucleoprotein</keyword>
<dbReference type="PANTHER" id="PTHR11545:SF41">
    <property type="entry name" value="50S RIBOSOMAL PROTEIN L13, CHLOROPLASTIC"/>
    <property type="match status" value="1"/>
</dbReference>
<evidence type="ECO:0000313" key="6">
    <source>
        <dbReference type="Proteomes" id="UP000030681"/>
    </source>
</evidence>
<dbReference type="GO" id="GO:0003729">
    <property type="term" value="F:mRNA binding"/>
    <property type="evidence" value="ECO:0007669"/>
    <property type="project" value="TreeGrafter"/>
</dbReference>
<protein>
    <submittedName>
        <fullName evidence="5">50S ribosomal protein L13</fullName>
    </submittedName>
</protein>
<reference evidence="5 6" key="1">
    <citation type="submission" date="2013-02" db="EMBL/GenBank/DDBJ databases">
        <title>The Genome Sequence of Plasmodium vinckei vinckei.</title>
        <authorList>
            <consortium name="The Broad Institute Genome Sequencing Platform"/>
            <consortium name="The Broad Institute Genome Sequencing Center for Infectious Disease"/>
            <person name="Neafsey D."/>
            <person name="Cheeseman I."/>
            <person name="Volkman S."/>
            <person name="Adams J."/>
            <person name="Walker B."/>
            <person name="Young S.K."/>
            <person name="Zeng Q."/>
            <person name="Gargeya S."/>
            <person name="Fitzgerald M."/>
            <person name="Haas B."/>
            <person name="Abouelleil A."/>
            <person name="Alvarado L."/>
            <person name="Arachchi H.M."/>
            <person name="Berlin A.M."/>
            <person name="Chapman S.B."/>
            <person name="Dewar J."/>
            <person name="Goldberg J."/>
            <person name="Griggs A."/>
            <person name="Gujja S."/>
            <person name="Hansen M."/>
            <person name="Howarth C."/>
            <person name="Imamovic A."/>
            <person name="Larimer J."/>
            <person name="McCowan C."/>
            <person name="Murphy C."/>
            <person name="Neiman D."/>
            <person name="Pearson M."/>
            <person name="Priest M."/>
            <person name="Roberts A."/>
            <person name="Saif S."/>
            <person name="Shea T."/>
            <person name="Sisk P."/>
            <person name="Sykes S."/>
            <person name="Wortman J."/>
            <person name="Nusbaum C."/>
            <person name="Birren B."/>
        </authorList>
    </citation>
    <scope>NUCLEOTIDE SEQUENCE [LARGE SCALE GENOMIC DNA]</scope>
    <source>
        <strain evidence="6">vinckei</strain>
    </source>
</reference>
<proteinExistence type="inferred from homology"/>
<evidence type="ECO:0000256" key="2">
    <source>
        <dbReference type="ARBA" id="ARBA00022980"/>
    </source>
</evidence>
<organism evidence="5 6">
    <name type="scientific">Plasmodium vinckei vinckei</name>
    <dbReference type="NCBI Taxonomy" id="54757"/>
    <lineage>
        <taxon>Eukaryota</taxon>
        <taxon>Sar</taxon>
        <taxon>Alveolata</taxon>
        <taxon>Apicomplexa</taxon>
        <taxon>Aconoidasida</taxon>
        <taxon>Haemosporida</taxon>
        <taxon>Plasmodiidae</taxon>
        <taxon>Plasmodium</taxon>
        <taxon>Plasmodium (Vinckeia)</taxon>
    </lineage>
</organism>
<dbReference type="PANTHER" id="PTHR11545">
    <property type="entry name" value="RIBOSOMAL PROTEIN L13"/>
    <property type="match status" value="1"/>
</dbReference>
<comment type="similarity">
    <text evidence="1 4">Belongs to the universal ribosomal protein uL13 family.</text>
</comment>
<gene>
    <name evidence="5" type="ORF">YYE_04692</name>
</gene>
<sequence>MIKQSLARLAGYPKASFHEQNINPFSNYNEKTLCNKPIYQNGKHIHMKSSPFLKKNMPKVDIFAEDHVSKTAISVFDKEKGNWFVIDAYNKSVGSLSVCISKLLQGKYRVDYNSNRVNSSSVIVVNAIHLKFYGHTWDTKIYKFPRKSHSKGHKILTCKTVFARNPSMILNLAVKRMLPNNRLRQIYYRKLFVYPGALHPHWGIPQVVVPKKKLDNDPDQTSIKSFTIV</sequence>
<dbReference type="SUPFAM" id="SSF52161">
    <property type="entry name" value="Ribosomal protein L13"/>
    <property type="match status" value="1"/>
</dbReference>
<dbReference type="AlphaFoldDB" id="A0A081IA00"/>
<dbReference type="InterPro" id="IPR036899">
    <property type="entry name" value="Ribosomal_uL13_sf"/>
</dbReference>
<evidence type="ECO:0000256" key="4">
    <source>
        <dbReference type="RuleBase" id="RU003877"/>
    </source>
</evidence>
<evidence type="ECO:0000256" key="3">
    <source>
        <dbReference type="ARBA" id="ARBA00023274"/>
    </source>
</evidence>
<dbReference type="EMBL" id="KL446956">
    <property type="protein sequence ID" value="KEG00508.1"/>
    <property type="molecule type" value="Genomic_DNA"/>
</dbReference>
<dbReference type="Gene3D" id="3.90.1180.10">
    <property type="entry name" value="Ribosomal protein L13"/>
    <property type="match status" value="1"/>
</dbReference>
<dbReference type="InterPro" id="IPR005822">
    <property type="entry name" value="Ribosomal_uL13"/>
</dbReference>
<dbReference type="GO" id="GO:0005762">
    <property type="term" value="C:mitochondrial large ribosomal subunit"/>
    <property type="evidence" value="ECO:0007669"/>
    <property type="project" value="TreeGrafter"/>
</dbReference>
<dbReference type="GO" id="GO:0006412">
    <property type="term" value="P:translation"/>
    <property type="evidence" value="ECO:0007669"/>
    <property type="project" value="InterPro"/>
</dbReference>
<name>A0A081IA00_PLAVN</name>